<accession>A0AA90P984</accession>
<protein>
    <submittedName>
        <fullName evidence="2">MerR family transcriptional regulator</fullName>
    </submittedName>
</protein>
<name>A0AA90P984_9BACI</name>
<proteinExistence type="predicted"/>
<dbReference type="EMBL" id="JAUUTP010000022">
    <property type="protein sequence ID" value="MDP1420352.1"/>
    <property type="molecule type" value="Genomic_DNA"/>
</dbReference>
<dbReference type="RefSeq" id="WP_305161518.1">
    <property type="nucleotide sequence ID" value="NZ_JAUUTP010000022.1"/>
</dbReference>
<dbReference type="AlphaFoldDB" id="A0AA90P984"/>
<gene>
    <name evidence="2" type="ORF">Q8G35_18675</name>
</gene>
<evidence type="ECO:0000313" key="2">
    <source>
        <dbReference type="EMBL" id="MDP1420352.1"/>
    </source>
</evidence>
<evidence type="ECO:0000313" key="3">
    <source>
        <dbReference type="Proteomes" id="UP001178277"/>
    </source>
</evidence>
<sequence>MSEETFWKISDFVETLKTHLNNQNIHINTVDGWFKRLEKERLHYINRTLETNEKVYDELDLKIAMFIKKRREEKWALSAISNDLSNFFELRPFPVKKEKPAPYVDNMETLKKQITDEVKKTFEEMATAKVEELKSQYEQLLNGLPKPPSIEERKNQSFQAMVIQRKIESSLEEEANQAWSNLPEDQRLKRVGFFRKDIDLEKKDQFVRTYINERFVDRLKKEMELEK</sequence>
<keyword evidence="1" id="KW-0175">Coiled coil</keyword>
<evidence type="ECO:0000256" key="1">
    <source>
        <dbReference type="SAM" id="Coils"/>
    </source>
</evidence>
<comment type="caution">
    <text evidence="2">The sequence shown here is derived from an EMBL/GenBank/DDBJ whole genome shotgun (WGS) entry which is preliminary data.</text>
</comment>
<organism evidence="2 3">
    <name type="scientific">Peribacillus simplex</name>
    <dbReference type="NCBI Taxonomy" id="1478"/>
    <lineage>
        <taxon>Bacteria</taxon>
        <taxon>Bacillati</taxon>
        <taxon>Bacillota</taxon>
        <taxon>Bacilli</taxon>
        <taxon>Bacillales</taxon>
        <taxon>Bacillaceae</taxon>
        <taxon>Peribacillus</taxon>
    </lineage>
</organism>
<dbReference type="Proteomes" id="UP001178277">
    <property type="component" value="Unassembled WGS sequence"/>
</dbReference>
<reference evidence="2" key="1">
    <citation type="submission" date="2023-07" db="EMBL/GenBank/DDBJ databases">
        <title>Murine gut Bacillus species.</title>
        <authorList>
            <person name="Gutman E."/>
            <person name="Hashuel R."/>
            <person name="Litvak Y."/>
        </authorList>
    </citation>
    <scope>NUCLEOTIDE SEQUENCE</scope>
    <source>
        <strain evidence="2">RU283</strain>
    </source>
</reference>
<feature type="coiled-coil region" evidence="1">
    <location>
        <begin position="104"/>
        <end position="143"/>
    </location>
</feature>